<evidence type="ECO:0000256" key="7">
    <source>
        <dbReference type="ARBA" id="ARBA00022692"/>
    </source>
</evidence>
<reference evidence="14 15" key="1">
    <citation type="journal article" date="2018" name="Sci. Rep.">
        <title>Comparative genomics provides insights into the lifestyle and reveals functional heterogeneity of dark septate endophytic fungi.</title>
        <authorList>
            <person name="Knapp D.G."/>
            <person name="Nemeth J.B."/>
            <person name="Barry K."/>
            <person name="Hainaut M."/>
            <person name="Henrissat B."/>
            <person name="Johnson J."/>
            <person name="Kuo A."/>
            <person name="Lim J.H.P."/>
            <person name="Lipzen A."/>
            <person name="Nolan M."/>
            <person name="Ohm R.A."/>
            <person name="Tamas L."/>
            <person name="Grigoriev I.V."/>
            <person name="Spatafora J.W."/>
            <person name="Nagy L.G."/>
            <person name="Kovacs G.M."/>
        </authorList>
    </citation>
    <scope>NUCLEOTIDE SEQUENCE [LARGE SCALE GENOMIC DNA]</scope>
    <source>
        <strain evidence="14 15">DSE2036</strain>
    </source>
</reference>
<dbReference type="InterPro" id="IPR026050">
    <property type="entry name" value="C1GALT1/C1GALT1_chp1"/>
</dbReference>
<evidence type="ECO:0000313" key="14">
    <source>
        <dbReference type="EMBL" id="PVH97932.1"/>
    </source>
</evidence>
<dbReference type="GO" id="GO:0016263">
    <property type="term" value="F:glycoprotein-N-acetylgalactosamine 3-beta-galactosyltransferase activity"/>
    <property type="evidence" value="ECO:0007669"/>
    <property type="project" value="UniProtKB-EC"/>
</dbReference>
<proteinExistence type="inferred from homology"/>
<evidence type="ECO:0000256" key="4">
    <source>
        <dbReference type="ARBA" id="ARBA00012557"/>
    </source>
</evidence>
<dbReference type="PANTHER" id="PTHR23033:SF43">
    <property type="entry name" value="APPLE DOMAIN-CONTAINING PROTEIN"/>
    <property type="match status" value="1"/>
</dbReference>
<organism evidence="14 15">
    <name type="scientific">Periconia macrospinosa</name>
    <dbReference type="NCBI Taxonomy" id="97972"/>
    <lineage>
        <taxon>Eukaryota</taxon>
        <taxon>Fungi</taxon>
        <taxon>Dikarya</taxon>
        <taxon>Ascomycota</taxon>
        <taxon>Pezizomycotina</taxon>
        <taxon>Dothideomycetes</taxon>
        <taxon>Pleosporomycetidae</taxon>
        <taxon>Pleosporales</taxon>
        <taxon>Massarineae</taxon>
        <taxon>Periconiaceae</taxon>
        <taxon>Periconia</taxon>
    </lineage>
</organism>
<feature type="domain" description="Fringe-like glycosyltransferase" evidence="13">
    <location>
        <begin position="160"/>
        <end position="231"/>
    </location>
</feature>
<keyword evidence="9" id="KW-0735">Signal-anchor</keyword>
<evidence type="ECO:0000256" key="10">
    <source>
        <dbReference type="ARBA" id="ARBA00022989"/>
    </source>
</evidence>
<dbReference type="EC" id="2.4.1.122" evidence="4"/>
<dbReference type="InterPro" id="IPR003378">
    <property type="entry name" value="Fringe-like_glycosylTrfase"/>
</dbReference>
<gene>
    <name evidence="14" type="ORF">DM02DRAFT_64114</name>
</gene>
<dbReference type="Gene3D" id="3.90.550.50">
    <property type="match status" value="1"/>
</dbReference>
<name>A0A2V1DID6_9PLEO</name>
<dbReference type="STRING" id="97972.A0A2V1DID6"/>
<dbReference type="AlphaFoldDB" id="A0A2V1DID6"/>
<evidence type="ECO:0000256" key="6">
    <source>
        <dbReference type="ARBA" id="ARBA00022679"/>
    </source>
</evidence>
<keyword evidence="5" id="KW-0328">Glycosyltransferase</keyword>
<accession>A0A2V1DID6</accession>
<evidence type="ECO:0000256" key="9">
    <source>
        <dbReference type="ARBA" id="ARBA00022968"/>
    </source>
</evidence>
<evidence type="ECO:0000256" key="11">
    <source>
        <dbReference type="ARBA" id="ARBA00023136"/>
    </source>
</evidence>
<protein>
    <recommendedName>
        <fullName evidence="4">N-acetylgalactosaminide beta-1,3-galactosyltransferase</fullName>
        <ecNumber evidence="4">2.4.1.122</ecNumber>
    </recommendedName>
</protein>
<comment type="pathway">
    <text evidence="2">Protein modification; protein glycosylation.</text>
</comment>
<keyword evidence="6 14" id="KW-0808">Transferase</keyword>
<keyword evidence="15" id="KW-1185">Reference proteome</keyword>
<keyword evidence="7" id="KW-0812">Transmembrane</keyword>
<feature type="chain" id="PRO_5016063982" description="N-acetylgalactosaminide beta-1,3-galactosyltransferase" evidence="12">
    <location>
        <begin position="29"/>
        <end position="425"/>
    </location>
</feature>
<dbReference type="EMBL" id="KZ805425">
    <property type="protein sequence ID" value="PVH97932.1"/>
    <property type="molecule type" value="Genomic_DNA"/>
</dbReference>
<evidence type="ECO:0000313" key="15">
    <source>
        <dbReference type="Proteomes" id="UP000244855"/>
    </source>
</evidence>
<evidence type="ECO:0000256" key="12">
    <source>
        <dbReference type="SAM" id="SignalP"/>
    </source>
</evidence>
<evidence type="ECO:0000256" key="5">
    <source>
        <dbReference type="ARBA" id="ARBA00022676"/>
    </source>
</evidence>
<evidence type="ECO:0000259" key="13">
    <source>
        <dbReference type="Pfam" id="PF02434"/>
    </source>
</evidence>
<keyword evidence="8" id="KW-0547">Nucleotide-binding</keyword>
<dbReference type="PANTHER" id="PTHR23033">
    <property type="entry name" value="BETA1,3-GALACTOSYLTRANSFERASE"/>
    <property type="match status" value="1"/>
</dbReference>
<dbReference type="Pfam" id="PF02434">
    <property type="entry name" value="Fringe"/>
    <property type="match status" value="1"/>
</dbReference>
<dbReference type="Proteomes" id="UP000244855">
    <property type="component" value="Unassembled WGS sequence"/>
</dbReference>
<dbReference type="OrthoDB" id="414175at2759"/>
<keyword evidence="12" id="KW-0732">Signal</keyword>
<sequence>MVRLTPPRLLLAILLCALFLFSPKLLHRRRGYEPFFDRPPSTTPVSYGGECSPFTDGALENVVIVLKMTSGQVPTQLPAYMSRIGHCLTKEHMLLFSDRAERHDDLQVFDALEHLRPEYKYHNRDFEIYDQIQRADHTVEAEPLDKYKLLPMMELTWKHHPHKDWFIFLELDTYVNWDNLHRFLSHFDPSVPYYFGSPVRPRKKPVTAYGSSGIIISRAALNKIMSRGRMFAENHHAPGTHLFGIDMTKECCGDQVLARVLKQSGVPLRGYWPMFNGESPSTLRFGGEQWCEAVLTLHFGDAASLHRWESAREQPSKPLTFEELFTYIEPLLQERADDWTNMSDDKIRSAKSFDACRAACVSDSKCIQYEHSAETCRLSHVARLGHAQRPEEVVRWSSGWIVDRIPKFKKAQPLCKGAHFVHANP</sequence>
<evidence type="ECO:0000256" key="2">
    <source>
        <dbReference type="ARBA" id="ARBA00004922"/>
    </source>
</evidence>
<dbReference type="GO" id="GO:0016020">
    <property type="term" value="C:membrane"/>
    <property type="evidence" value="ECO:0007669"/>
    <property type="project" value="UniProtKB-SubCell"/>
</dbReference>
<keyword evidence="11" id="KW-0472">Membrane</keyword>
<keyword evidence="10" id="KW-1133">Transmembrane helix</keyword>
<comment type="similarity">
    <text evidence="3">Belongs to the glycosyltransferase 31 family. Beta3-Gal-T subfamily.</text>
</comment>
<dbReference type="GO" id="GO:0000166">
    <property type="term" value="F:nucleotide binding"/>
    <property type="evidence" value="ECO:0007669"/>
    <property type="project" value="UniProtKB-KW"/>
</dbReference>
<evidence type="ECO:0000256" key="8">
    <source>
        <dbReference type="ARBA" id="ARBA00022741"/>
    </source>
</evidence>
<evidence type="ECO:0000256" key="1">
    <source>
        <dbReference type="ARBA" id="ARBA00004606"/>
    </source>
</evidence>
<comment type="subcellular location">
    <subcellularLocation>
        <location evidence="1">Membrane</location>
        <topology evidence="1">Single-pass type II membrane protein</topology>
    </subcellularLocation>
</comment>
<evidence type="ECO:0000256" key="3">
    <source>
        <dbReference type="ARBA" id="ARBA00006462"/>
    </source>
</evidence>
<feature type="signal peptide" evidence="12">
    <location>
        <begin position="1"/>
        <end position="28"/>
    </location>
</feature>